<dbReference type="OrthoDB" id="7372677at2759"/>
<gene>
    <name evidence="2" type="primary">Dgri\GH23106</name>
    <name evidence="2" type="ORF">Dgri_GH23106</name>
</gene>
<dbReference type="HOGENOM" id="CLU_2640688_0_0_1"/>
<keyword evidence="3" id="KW-1185">Reference proteome</keyword>
<dbReference type="PhylomeDB" id="B4JVE2"/>
<feature type="region of interest" description="Disordered" evidence="1">
    <location>
        <begin position="1"/>
        <end position="40"/>
    </location>
</feature>
<dbReference type="InParanoid" id="B4JVE2"/>
<dbReference type="AlphaFoldDB" id="B4JVE2"/>
<proteinExistence type="predicted"/>
<name>B4JVE2_DROGR</name>
<evidence type="ECO:0000313" key="3">
    <source>
        <dbReference type="Proteomes" id="UP000001070"/>
    </source>
</evidence>
<dbReference type="eggNOG" id="ENOG502T9AK">
    <property type="taxonomic scope" value="Eukaryota"/>
</dbReference>
<dbReference type="OMA" id="NDTHQDP"/>
<feature type="region of interest" description="Disordered" evidence="1">
    <location>
        <begin position="54"/>
        <end position="74"/>
    </location>
</feature>
<sequence>MPDLENIDAMPVNTPPAAPPAEVEDTEQAQPVRELTQTDHLNKRLLKSLLDSMKMTTETPQNGAIESDSSDFED</sequence>
<dbReference type="Proteomes" id="UP000001070">
    <property type="component" value="Unassembled WGS sequence"/>
</dbReference>
<protein>
    <submittedName>
        <fullName evidence="2">GH23106</fullName>
    </submittedName>
</protein>
<organism evidence="3">
    <name type="scientific">Drosophila grimshawi</name>
    <name type="common">Hawaiian fruit fly</name>
    <name type="synonym">Idiomyia grimshawi</name>
    <dbReference type="NCBI Taxonomy" id="7222"/>
    <lineage>
        <taxon>Eukaryota</taxon>
        <taxon>Metazoa</taxon>
        <taxon>Ecdysozoa</taxon>
        <taxon>Arthropoda</taxon>
        <taxon>Hexapoda</taxon>
        <taxon>Insecta</taxon>
        <taxon>Pterygota</taxon>
        <taxon>Neoptera</taxon>
        <taxon>Endopterygota</taxon>
        <taxon>Diptera</taxon>
        <taxon>Brachycera</taxon>
        <taxon>Muscomorpha</taxon>
        <taxon>Ephydroidea</taxon>
        <taxon>Drosophilidae</taxon>
        <taxon>Drosophila</taxon>
        <taxon>Hawaiian Drosophila</taxon>
    </lineage>
</organism>
<dbReference type="KEGG" id="dgr:6568706"/>
<evidence type="ECO:0000256" key="1">
    <source>
        <dbReference type="SAM" id="MobiDB-lite"/>
    </source>
</evidence>
<evidence type="ECO:0000313" key="2">
    <source>
        <dbReference type="EMBL" id="EDV98410.1"/>
    </source>
</evidence>
<accession>B4JVE2</accession>
<dbReference type="EMBL" id="CH916375">
    <property type="protein sequence ID" value="EDV98410.1"/>
    <property type="molecule type" value="Genomic_DNA"/>
</dbReference>
<feature type="compositionally biased region" description="Polar residues" evidence="1">
    <location>
        <begin position="54"/>
        <end position="64"/>
    </location>
</feature>
<reference evidence="2 3" key="1">
    <citation type="journal article" date="2007" name="Nature">
        <title>Evolution of genes and genomes on the Drosophila phylogeny.</title>
        <authorList>
            <consortium name="Drosophila 12 Genomes Consortium"/>
            <person name="Clark A.G."/>
            <person name="Eisen M.B."/>
            <person name="Smith D.R."/>
            <person name="Bergman C.M."/>
            <person name="Oliver B."/>
            <person name="Markow T.A."/>
            <person name="Kaufman T.C."/>
            <person name="Kellis M."/>
            <person name="Gelbart W."/>
            <person name="Iyer V.N."/>
            <person name="Pollard D.A."/>
            <person name="Sackton T.B."/>
            <person name="Larracuente A.M."/>
            <person name="Singh N.D."/>
            <person name="Abad J.P."/>
            <person name="Abt D.N."/>
            <person name="Adryan B."/>
            <person name="Aguade M."/>
            <person name="Akashi H."/>
            <person name="Anderson W.W."/>
            <person name="Aquadro C.F."/>
            <person name="Ardell D.H."/>
            <person name="Arguello R."/>
            <person name="Artieri C.G."/>
            <person name="Barbash D.A."/>
            <person name="Barker D."/>
            <person name="Barsanti P."/>
            <person name="Batterham P."/>
            <person name="Batzoglou S."/>
            <person name="Begun D."/>
            <person name="Bhutkar A."/>
            <person name="Blanco E."/>
            <person name="Bosak S.A."/>
            <person name="Bradley R.K."/>
            <person name="Brand A.D."/>
            <person name="Brent M.R."/>
            <person name="Brooks A.N."/>
            <person name="Brown R.H."/>
            <person name="Butlin R.K."/>
            <person name="Caggese C."/>
            <person name="Calvi B.R."/>
            <person name="Bernardo de Carvalho A."/>
            <person name="Caspi A."/>
            <person name="Castrezana S."/>
            <person name="Celniker S.E."/>
            <person name="Chang J.L."/>
            <person name="Chapple C."/>
            <person name="Chatterji S."/>
            <person name="Chinwalla A."/>
            <person name="Civetta A."/>
            <person name="Clifton S.W."/>
            <person name="Comeron J.M."/>
            <person name="Costello J.C."/>
            <person name="Coyne J.A."/>
            <person name="Daub J."/>
            <person name="David R.G."/>
            <person name="Delcher A.L."/>
            <person name="Delehaunty K."/>
            <person name="Do C.B."/>
            <person name="Ebling H."/>
            <person name="Edwards K."/>
            <person name="Eickbush T."/>
            <person name="Evans J.D."/>
            <person name="Filipski A."/>
            <person name="Findeiss S."/>
            <person name="Freyhult E."/>
            <person name="Fulton L."/>
            <person name="Fulton R."/>
            <person name="Garcia A.C."/>
            <person name="Gardiner A."/>
            <person name="Garfield D.A."/>
            <person name="Garvin B.E."/>
            <person name="Gibson G."/>
            <person name="Gilbert D."/>
            <person name="Gnerre S."/>
            <person name="Godfrey J."/>
            <person name="Good R."/>
            <person name="Gotea V."/>
            <person name="Gravely B."/>
            <person name="Greenberg A.J."/>
            <person name="Griffiths-Jones S."/>
            <person name="Gross S."/>
            <person name="Guigo R."/>
            <person name="Gustafson E.A."/>
            <person name="Haerty W."/>
            <person name="Hahn M.W."/>
            <person name="Halligan D.L."/>
            <person name="Halpern A.L."/>
            <person name="Halter G.M."/>
            <person name="Han M.V."/>
            <person name="Heger A."/>
            <person name="Hillier L."/>
            <person name="Hinrichs A.S."/>
            <person name="Holmes I."/>
            <person name="Hoskins R.A."/>
            <person name="Hubisz M.J."/>
            <person name="Hultmark D."/>
            <person name="Huntley M.A."/>
            <person name="Jaffe D.B."/>
            <person name="Jagadeeshan S."/>
            <person name="Jeck W.R."/>
            <person name="Johnson J."/>
            <person name="Jones C.D."/>
            <person name="Jordan W.C."/>
            <person name="Karpen G.H."/>
            <person name="Kataoka E."/>
            <person name="Keightley P.D."/>
            <person name="Kheradpour P."/>
            <person name="Kirkness E.F."/>
            <person name="Koerich L.B."/>
            <person name="Kristiansen K."/>
            <person name="Kudrna D."/>
            <person name="Kulathinal R.J."/>
            <person name="Kumar S."/>
            <person name="Kwok R."/>
            <person name="Lander E."/>
            <person name="Langley C.H."/>
            <person name="Lapoint R."/>
            <person name="Lazzaro B.P."/>
            <person name="Lee S.J."/>
            <person name="Levesque L."/>
            <person name="Li R."/>
            <person name="Lin C.F."/>
            <person name="Lin M.F."/>
            <person name="Lindblad-Toh K."/>
            <person name="Llopart A."/>
            <person name="Long M."/>
            <person name="Low L."/>
            <person name="Lozovsky E."/>
            <person name="Lu J."/>
            <person name="Luo M."/>
            <person name="Machado C.A."/>
            <person name="Makalowski W."/>
            <person name="Marzo M."/>
            <person name="Matsuda M."/>
            <person name="Matzkin L."/>
            <person name="McAllister B."/>
            <person name="McBride C.S."/>
            <person name="McKernan B."/>
            <person name="McKernan K."/>
            <person name="Mendez-Lago M."/>
            <person name="Minx P."/>
            <person name="Mollenhauer M.U."/>
            <person name="Montooth K."/>
            <person name="Mount S.M."/>
            <person name="Mu X."/>
            <person name="Myers E."/>
            <person name="Negre B."/>
            <person name="Newfeld S."/>
            <person name="Nielsen R."/>
            <person name="Noor M.A."/>
            <person name="O'Grady P."/>
            <person name="Pachter L."/>
            <person name="Papaceit M."/>
            <person name="Parisi M.J."/>
            <person name="Parisi M."/>
            <person name="Parts L."/>
            <person name="Pedersen J.S."/>
            <person name="Pesole G."/>
            <person name="Phillippy A.M."/>
            <person name="Ponting C.P."/>
            <person name="Pop M."/>
            <person name="Porcelli D."/>
            <person name="Powell J.R."/>
            <person name="Prohaska S."/>
            <person name="Pruitt K."/>
            <person name="Puig M."/>
            <person name="Quesneville H."/>
            <person name="Ram K.R."/>
            <person name="Rand D."/>
            <person name="Rasmussen M.D."/>
            <person name="Reed L.K."/>
            <person name="Reenan R."/>
            <person name="Reily A."/>
            <person name="Remington K.A."/>
            <person name="Rieger T.T."/>
            <person name="Ritchie M.G."/>
            <person name="Robin C."/>
            <person name="Rogers Y.H."/>
            <person name="Rohde C."/>
            <person name="Rozas J."/>
            <person name="Rubenfield M.J."/>
            <person name="Ruiz A."/>
            <person name="Russo S."/>
            <person name="Salzberg S.L."/>
            <person name="Sanchez-Gracia A."/>
            <person name="Saranga D.J."/>
            <person name="Sato H."/>
            <person name="Schaeffer S.W."/>
            <person name="Schatz M.C."/>
            <person name="Schlenke T."/>
            <person name="Schwartz R."/>
            <person name="Segarra C."/>
            <person name="Singh R.S."/>
            <person name="Sirot L."/>
            <person name="Sirota M."/>
            <person name="Sisneros N.B."/>
            <person name="Smith C.D."/>
            <person name="Smith T.F."/>
            <person name="Spieth J."/>
            <person name="Stage D.E."/>
            <person name="Stark A."/>
            <person name="Stephan W."/>
            <person name="Strausberg R.L."/>
            <person name="Strempel S."/>
            <person name="Sturgill D."/>
            <person name="Sutton G."/>
            <person name="Sutton G.G."/>
            <person name="Tao W."/>
            <person name="Teichmann S."/>
            <person name="Tobari Y.N."/>
            <person name="Tomimura Y."/>
            <person name="Tsolas J.M."/>
            <person name="Valente V.L."/>
            <person name="Venter E."/>
            <person name="Venter J.C."/>
            <person name="Vicario S."/>
            <person name="Vieira F.G."/>
            <person name="Vilella A.J."/>
            <person name="Villasante A."/>
            <person name="Walenz B."/>
            <person name="Wang J."/>
            <person name="Wasserman M."/>
            <person name="Watts T."/>
            <person name="Wilson D."/>
            <person name="Wilson R.K."/>
            <person name="Wing R.A."/>
            <person name="Wolfner M.F."/>
            <person name="Wong A."/>
            <person name="Wong G.K."/>
            <person name="Wu C.I."/>
            <person name="Wu G."/>
            <person name="Yamamoto D."/>
            <person name="Yang H.P."/>
            <person name="Yang S.P."/>
            <person name="Yorke J.A."/>
            <person name="Yoshida K."/>
            <person name="Zdobnov E."/>
            <person name="Zhang P."/>
            <person name="Zhang Y."/>
            <person name="Zimin A.V."/>
            <person name="Baldwin J."/>
            <person name="Abdouelleil A."/>
            <person name="Abdulkadir J."/>
            <person name="Abebe A."/>
            <person name="Abera B."/>
            <person name="Abreu J."/>
            <person name="Acer S.C."/>
            <person name="Aftuck L."/>
            <person name="Alexander A."/>
            <person name="An P."/>
            <person name="Anderson E."/>
            <person name="Anderson S."/>
            <person name="Arachi H."/>
            <person name="Azer M."/>
            <person name="Bachantsang P."/>
            <person name="Barry A."/>
            <person name="Bayul T."/>
            <person name="Berlin A."/>
            <person name="Bessette D."/>
            <person name="Bloom T."/>
            <person name="Blye J."/>
            <person name="Boguslavskiy L."/>
            <person name="Bonnet C."/>
            <person name="Boukhgalter B."/>
            <person name="Bourzgui I."/>
            <person name="Brown A."/>
            <person name="Cahill P."/>
            <person name="Channer S."/>
            <person name="Cheshatsang Y."/>
            <person name="Chuda L."/>
            <person name="Citroen M."/>
            <person name="Collymore A."/>
            <person name="Cooke P."/>
            <person name="Costello M."/>
            <person name="D'Aco K."/>
            <person name="Daza R."/>
            <person name="De Haan G."/>
            <person name="DeGray S."/>
            <person name="DeMaso C."/>
            <person name="Dhargay N."/>
            <person name="Dooley K."/>
            <person name="Dooley E."/>
            <person name="Doricent M."/>
            <person name="Dorje P."/>
            <person name="Dorjee K."/>
            <person name="Dupes A."/>
            <person name="Elong R."/>
            <person name="Falk J."/>
            <person name="Farina A."/>
            <person name="Faro S."/>
            <person name="Ferguson D."/>
            <person name="Fisher S."/>
            <person name="Foley C.D."/>
            <person name="Franke A."/>
            <person name="Friedrich D."/>
            <person name="Gadbois L."/>
            <person name="Gearin G."/>
            <person name="Gearin C.R."/>
            <person name="Giannoukos G."/>
            <person name="Goode T."/>
            <person name="Graham J."/>
            <person name="Grandbois E."/>
            <person name="Grewal S."/>
            <person name="Gyaltsen K."/>
            <person name="Hafez N."/>
            <person name="Hagos B."/>
            <person name="Hall J."/>
            <person name="Henson C."/>
            <person name="Hollinger A."/>
            <person name="Honan T."/>
            <person name="Huard M.D."/>
            <person name="Hughes L."/>
            <person name="Hurhula B."/>
            <person name="Husby M.E."/>
            <person name="Kamat A."/>
            <person name="Kanga B."/>
            <person name="Kashin S."/>
            <person name="Khazanovich D."/>
            <person name="Kisner P."/>
            <person name="Lance K."/>
            <person name="Lara M."/>
            <person name="Lee W."/>
            <person name="Lennon N."/>
            <person name="Letendre F."/>
            <person name="LeVine R."/>
            <person name="Lipovsky A."/>
            <person name="Liu X."/>
            <person name="Liu J."/>
            <person name="Liu S."/>
            <person name="Lokyitsang T."/>
            <person name="Lokyitsang Y."/>
            <person name="Lubonja R."/>
            <person name="Lui A."/>
            <person name="MacDonald P."/>
            <person name="Magnisalis V."/>
            <person name="Maru K."/>
            <person name="Matthews C."/>
            <person name="McCusker W."/>
            <person name="McDonough S."/>
            <person name="Mehta T."/>
            <person name="Meldrim J."/>
            <person name="Meneus L."/>
            <person name="Mihai O."/>
            <person name="Mihalev A."/>
            <person name="Mihova T."/>
            <person name="Mittelman R."/>
            <person name="Mlenga V."/>
            <person name="Montmayeur A."/>
            <person name="Mulrain L."/>
            <person name="Navidi A."/>
            <person name="Naylor J."/>
            <person name="Negash T."/>
            <person name="Nguyen T."/>
            <person name="Nguyen N."/>
            <person name="Nicol R."/>
            <person name="Norbu C."/>
            <person name="Norbu N."/>
            <person name="Novod N."/>
            <person name="O'Neill B."/>
            <person name="Osman S."/>
            <person name="Markiewicz E."/>
            <person name="Oyono O.L."/>
            <person name="Patti C."/>
            <person name="Phunkhang P."/>
            <person name="Pierre F."/>
            <person name="Priest M."/>
            <person name="Raghuraman S."/>
            <person name="Rege F."/>
            <person name="Reyes R."/>
            <person name="Rise C."/>
            <person name="Rogov P."/>
            <person name="Ross K."/>
            <person name="Ryan E."/>
            <person name="Settipalli S."/>
            <person name="Shea T."/>
            <person name="Sherpa N."/>
            <person name="Shi L."/>
            <person name="Shih D."/>
            <person name="Sparrow T."/>
            <person name="Spaulding J."/>
            <person name="Stalker J."/>
            <person name="Stange-Thomann N."/>
            <person name="Stavropoulos S."/>
            <person name="Stone C."/>
            <person name="Strader C."/>
            <person name="Tesfaye S."/>
            <person name="Thomson T."/>
            <person name="Thoulutsang Y."/>
            <person name="Thoulutsang D."/>
            <person name="Topham K."/>
            <person name="Topping I."/>
            <person name="Tsamla T."/>
            <person name="Vassiliev H."/>
            <person name="Vo A."/>
            <person name="Wangchuk T."/>
            <person name="Wangdi T."/>
            <person name="Weiand M."/>
            <person name="Wilkinson J."/>
            <person name="Wilson A."/>
            <person name="Yadav S."/>
            <person name="Young G."/>
            <person name="Yu Q."/>
            <person name="Zembek L."/>
            <person name="Zhong D."/>
            <person name="Zimmer A."/>
            <person name="Zwirko Z."/>
            <person name="Jaffe D.B."/>
            <person name="Alvarez P."/>
            <person name="Brockman W."/>
            <person name="Butler J."/>
            <person name="Chin C."/>
            <person name="Gnerre S."/>
            <person name="Grabherr M."/>
            <person name="Kleber M."/>
            <person name="Mauceli E."/>
            <person name="MacCallum I."/>
        </authorList>
    </citation>
    <scope>NUCLEOTIDE SEQUENCE [LARGE SCALE GENOMIC DNA]</scope>
    <source>
        <strain evidence="3">Tucson 15287-2541.00</strain>
    </source>
</reference>